<reference evidence="1" key="1">
    <citation type="submission" date="2023-04" db="EMBL/GenBank/DDBJ databases">
        <title>Draft Genome sequencing of Naganishia species isolated from polar environments using Oxford Nanopore Technology.</title>
        <authorList>
            <person name="Leo P."/>
            <person name="Venkateswaran K."/>
        </authorList>
    </citation>
    <scope>NUCLEOTIDE SEQUENCE</scope>
    <source>
        <strain evidence="1">MNA-CCFEE 5262</strain>
    </source>
</reference>
<comment type="caution">
    <text evidence="1">The sequence shown here is derived from an EMBL/GenBank/DDBJ whole genome shotgun (WGS) entry which is preliminary data.</text>
</comment>
<evidence type="ECO:0000313" key="1">
    <source>
        <dbReference type="EMBL" id="KAJ9106808.1"/>
    </source>
</evidence>
<evidence type="ECO:0000313" key="2">
    <source>
        <dbReference type="Proteomes" id="UP001230649"/>
    </source>
</evidence>
<proteinExistence type="predicted"/>
<name>A0ACC2W518_9TREE</name>
<keyword evidence="2" id="KW-1185">Reference proteome</keyword>
<accession>A0ACC2W518</accession>
<organism evidence="1 2">
    <name type="scientific">Naganishia adeliensis</name>
    <dbReference type="NCBI Taxonomy" id="92952"/>
    <lineage>
        <taxon>Eukaryota</taxon>
        <taxon>Fungi</taxon>
        <taxon>Dikarya</taxon>
        <taxon>Basidiomycota</taxon>
        <taxon>Agaricomycotina</taxon>
        <taxon>Tremellomycetes</taxon>
        <taxon>Filobasidiales</taxon>
        <taxon>Filobasidiaceae</taxon>
        <taxon>Naganishia</taxon>
    </lineage>
</organism>
<protein>
    <submittedName>
        <fullName evidence="1">Uncharacterized protein</fullName>
    </submittedName>
</protein>
<gene>
    <name evidence="1" type="ORF">QFC20_003997</name>
</gene>
<dbReference type="Proteomes" id="UP001230649">
    <property type="component" value="Unassembled WGS sequence"/>
</dbReference>
<sequence>MSNDVSQTRLLHGVGIATSGFLTGYITLFSITDRYALLAAPTTETAKLWQRLYNVGKNTAPVMAIASTPTKELGQLYTATALLLPMIAPFTIFVMKSTNDALHLAADKGTTDSARIRDLLDTWWKLNAVRAVITGSATALAVWAAARPTITLAPFK</sequence>
<dbReference type="EMBL" id="JASBWS010000041">
    <property type="protein sequence ID" value="KAJ9106808.1"/>
    <property type="molecule type" value="Genomic_DNA"/>
</dbReference>